<name>A0A1G9HYX5_9BACL</name>
<dbReference type="GO" id="GO:0000287">
    <property type="term" value="F:magnesium ion binding"/>
    <property type="evidence" value="ECO:0007669"/>
    <property type="project" value="UniProtKB-UniRule"/>
</dbReference>
<dbReference type="SUPFAM" id="SSF56214">
    <property type="entry name" value="4'-phosphopantetheinyl transferase"/>
    <property type="match status" value="1"/>
</dbReference>
<keyword evidence="8 11" id="KW-0460">Magnesium</keyword>
<dbReference type="PANTHER" id="PTHR12215:SF10">
    <property type="entry name" value="L-AMINOADIPATE-SEMIALDEHYDE DEHYDROGENASE-PHOSPHOPANTETHEINYL TRANSFERASE"/>
    <property type="match status" value="1"/>
</dbReference>
<gene>
    <name evidence="11" type="primary">acpS</name>
    <name evidence="13" type="ORF">SAMN05216216_12814</name>
</gene>
<dbReference type="InterPro" id="IPR008278">
    <property type="entry name" value="4-PPantetheinyl_Trfase_dom"/>
</dbReference>
<dbReference type="NCBIfam" id="TIGR00556">
    <property type="entry name" value="pantethn_trn"/>
    <property type="match status" value="1"/>
</dbReference>
<keyword evidence="9 11" id="KW-0443">Lipid metabolism</keyword>
<dbReference type="InterPro" id="IPR050559">
    <property type="entry name" value="P-Pant_transferase_sf"/>
</dbReference>
<comment type="cofactor">
    <cofactor evidence="1 11">
        <name>Mg(2+)</name>
        <dbReference type="ChEBI" id="CHEBI:18420"/>
    </cofactor>
</comment>
<keyword evidence="3 11" id="KW-0963">Cytoplasm</keyword>
<keyword evidence="7 11" id="KW-0276">Fatty acid metabolism</keyword>
<dbReference type="STRING" id="576118.SAMN05216216_12814"/>
<dbReference type="OrthoDB" id="517356at2"/>
<dbReference type="Pfam" id="PF01648">
    <property type="entry name" value="ACPS"/>
    <property type="match status" value="1"/>
</dbReference>
<evidence type="ECO:0000256" key="6">
    <source>
        <dbReference type="ARBA" id="ARBA00022723"/>
    </source>
</evidence>
<dbReference type="Gene3D" id="3.90.470.20">
    <property type="entry name" value="4'-phosphopantetheinyl transferase domain"/>
    <property type="match status" value="1"/>
</dbReference>
<organism evidence="13 14">
    <name type="scientific">Lacicoccus qingdaonensis</name>
    <dbReference type="NCBI Taxonomy" id="576118"/>
    <lineage>
        <taxon>Bacteria</taxon>
        <taxon>Bacillati</taxon>
        <taxon>Bacillota</taxon>
        <taxon>Bacilli</taxon>
        <taxon>Bacillales</taxon>
        <taxon>Salinicoccaceae</taxon>
        <taxon>Lacicoccus</taxon>
    </lineage>
</organism>
<reference evidence="14" key="1">
    <citation type="submission" date="2016-10" db="EMBL/GenBank/DDBJ databases">
        <authorList>
            <person name="Varghese N."/>
            <person name="Submissions S."/>
        </authorList>
    </citation>
    <scope>NUCLEOTIDE SEQUENCE [LARGE SCALE GENOMIC DNA]</scope>
    <source>
        <strain evidence="14">CGMCC 1.8895</strain>
    </source>
</reference>
<evidence type="ECO:0000313" key="14">
    <source>
        <dbReference type="Proteomes" id="UP000199008"/>
    </source>
</evidence>
<dbReference type="GO" id="GO:0005829">
    <property type="term" value="C:cytosol"/>
    <property type="evidence" value="ECO:0007669"/>
    <property type="project" value="TreeGrafter"/>
</dbReference>
<evidence type="ECO:0000256" key="9">
    <source>
        <dbReference type="ARBA" id="ARBA00023098"/>
    </source>
</evidence>
<dbReference type="GO" id="GO:0008897">
    <property type="term" value="F:holo-[acyl-carrier-protein] synthase activity"/>
    <property type="evidence" value="ECO:0007669"/>
    <property type="project" value="UniProtKB-UniRule"/>
</dbReference>
<accession>A0A1G9HYX5</accession>
<feature type="domain" description="4'-phosphopantetheinyl transferase" evidence="12">
    <location>
        <begin position="4"/>
        <end position="110"/>
    </location>
</feature>
<dbReference type="PANTHER" id="PTHR12215">
    <property type="entry name" value="PHOSPHOPANTETHEINE TRANSFERASE"/>
    <property type="match status" value="1"/>
</dbReference>
<dbReference type="RefSeq" id="WP_092987720.1">
    <property type="nucleotide sequence ID" value="NZ_FNFY01000028.1"/>
</dbReference>
<dbReference type="InterPro" id="IPR037143">
    <property type="entry name" value="4-PPantetheinyl_Trfase_dom_sf"/>
</dbReference>
<evidence type="ECO:0000313" key="13">
    <source>
        <dbReference type="EMBL" id="SDL18179.1"/>
    </source>
</evidence>
<comment type="similarity">
    <text evidence="11">Belongs to the P-Pant transferase superfamily. AcpS family.</text>
</comment>
<keyword evidence="5 11" id="KW-0808">Transferase</keyword>
<evidence type="ECO:0000256" key="8">
    <source>
        <dbReference type="ARBA" id="ARBA00022842"/>
    </source>
</evidence>
<keyword evidence="6 11" id="KW-0479">Metal-binding</keyword>
<keyword evidence="14" id="KW-1185">Reference proteome</keyword>
<dbReference type="EMBL" id="FNFY01000028">
    <property type="protein sequence ID" value="SDL18179.1"/>
    <property type="molecule type" value="Genomic_DNA"/>
</dbReference>
<dbReference type="NCBIfam" id="TIGR00516">
    <property type="entry name" value="acpS"/>
    <property type="match status" value="1"/>
</dbReference>
<feature type="binding site" evidence="11">
    <location>
        <position position="8"/>
    </location>
    <ligand>
        <name>Mg(2+)</name>
        <dbReference type="ChEBI" id="CHEBI:18420"/>
    </ligand>
</feature>
<dbReference type="GO" id="GO:0019878">
    <property type="term" value="P:lysine biosynthetic process via aminoadipic acid"/>
    <property type="evidence" value="ECO:0007669"/>
    <property type="project" value="TreeGrafter"/>
</dbReference>
<evidence type="ECO:0000256" key="4">
    <source>
        <dbReference type="ARBA" id="ARBA00022516"/>
    </source>
</evidence>
<evidence type="ECO:0000256" key="7">
    <source>
        <dbReference type="ARBA" id="ARBA00022832"/>
    </source>
</evidence>
<dbReference type="EC" id="2.7.8.7" evidence="11"/>
<dbReference type="AlphaFoldDB" id="A0A1G9HYX5"/>
<keyword evidence="10 11" id="KW-0275">Fatty acid biosynthesis</keyword>
<dbReference type="GO" id="GO:0006633">
    <property type="term" value="P:fatty acid biosynthetic process"/>
    <property type="evidence" value="ECO:0007669"/>
    <property type="project" value="UniProtKB-UniRule"/>
</dbReference>
<dbReference type="HAMAP" id="MF_00101">
    <property type="entry name" value="AcpS"/>
    <property type="match status" value="1"/>
</dbReference>
<sequence>MIIGLGTDIIEISRIKKVNKDHRLARRILSDVELDKYMNIKSDERKTEFLAGRFAVKEAYSKALGSGIGKTVAFKEIRCLNDSQGKPSIADDRRAHVSISHAEEYAVATVVLETQ</sequence>
<evidence type="ECO:0000259" key="12">
    <source>
        <dbReference type="Pfam" id="PF01648"/>
    </source>
</evidence>
<evidence type="ECO:0000256" key="2">
    <source>
        <dbReference type="ARBA" id="ARBA00010990"/>
    </source>
</evidence>
<feature type="binding site" evidence="11">
    <location>
        <position position="58"/>
    </location>
    <ligand>
        <name>Mg(2+)</name>
        <dbReference type="ChEBI" id="CHEBI:18420"/>
    </ligand>
</feature>
<proteinExistence type="inferred from homology"/>
<dbReference type="InterPro" id="IPR004568">
    <property type="entry name" value="Ppantetheine-prot_Trfase_dom"/>
</dbReference>
<comment type="similarity">
    <text evidence="2">Belongs to the P-Pant transferase superfamily. Gsp/Sfp/HetI/AcpT family.</text>
</comment>
<evidence type="ECO:0000256" key="1">
    <source>
        <dbReference type="ARBA" id="ARBA00001946"/>
    </source>
</evidence>
<keyword evidence="4 11" id="KW-0444">Lipid biosynthesis</keyword>
<evidence type="ECO:0000256" key="11">
    <source>
        <dbReference type="HAMAP-Rule" id="MF_00101"/>
    </source>
</evidence>
<comment type="subcellular location">
    <subcellularLocation>
        <location evidence="11">Cytoplasm</location>
    </subcellularLocation>
</comment>
<evidence type="ECO:0000256" key="3">
    <source>
        <dbReference type="ARBA" id="ARBA00022490"/>
    </source>
</evidence>
<evidence type="ECO:0000256" key="10">
    <source>
        <dbReference type="ARBA" id="ARBA00023160"/>
    </source>
</evidence>
<dbReference type="InterPro" id="IPR002582">
    <property type="entry name" value="ACPS"/>
</dbReference>
<comment type="catalytic activity">
    <reaction evidence="11">
        <text>apo-[ACP] + CoA = holo-[ACP] + adenosine 3',5'-bisphosphate + H(+)</text>
        <dbReference type="Rhea" id="RHEA:12068"/>
        <dbReference type="Rhea" id="RHEA-COMP:9685"/>
        <dbReference type="Rhea" id="RHEA-COMP:9690"/>
        <dbReference type="ChEBI" id="CHEBI:15378"/>
        <dbReference type="ChEBI" id="CHEBI:29999"/>
        <dbReference type="ChEBI" id="CHEBI:57287"/>
        <dbReference type="ChEBI" id="CHEBI:58343"/>
        <dbReference type="ChEBI" id="CHEBI:64479"/>
        <dbReference type="EC" id="2.7.8.7"/>
    </reaction>
</comment>
<dbReference type="Proteomes" id="UP000199008">
    <property type="component" value="Unassembled WGS sequence"/>
</dbReference>
<evidence type="ECO:0000256" key="5">
    <source>
        <dbReference type="ARBA" id="ARBA00022679"/>
    </source>
</evidence>
<protein>
    <recommendedName>
        <fullName evidence="11">Holo-[acyl-carrier-protein] synthase</fullName>
        <shortName evidence="11">Holo-ACP synthase</shortName>
        <ecNumber evidence="11">2.7.8.7</ecNumber>
    </recommendedName>
    <alternativeName>
        <fullName evidence="11">4'-phosphopantetheinyl transferase AcpS</fullName>
    </alternativeName>
</protein>
<comment type="function">
    <text evidence="11">Transfers the 4'-phosphopantetheine moiety from coenzyme A to a Ser of acyl-carrier-protein.</text>
</comment>